<organism evidence="2 3">
    <name type="scientific">Nocardia jinanensis</name>
    <dbReference type="NCBI Taxonomy" id="382504"/>
    <lineage>
        <taxon>Bacteria</taxon>
        <taxon>Bacillati</taxon>
        <taxon>Actinomycetota</taxon>
        <taxon>Actinomycetes</taxon>
        <taxon>Mycobacteriales</taxon>
        <taxon>Nocardiaceae</taxon>
        <taxon>Nocardia</taxon>
    </lineage>
</organism>
<dbReference type="GO" id="GO:0005576">
    <property type="term" value="C:extracellular region"/>
    <property type="evidence" value="ECO:0007669"/>
    <property type="project" value="InterPro"/>
</dbReference>
<dbReference type="Pfam" id="PF03496">
    <property type="entry name" value="ADPrib_exo_Tox"/>
    <property type="match status" value="1"/>
</dbReference>
<comment type="caution">
    <text evidence="2">The sequence shown here is derived from an EMBL/GenBank/DDBJ whole genome shotgun (WGS) entry which is preliminary data.</text>
</comment>
<protein>
    <recommendedName>
        <fullName evidence="1">ADP ribosyltransferase domain-containing protein</fullName>
    </recommendedName>
</protein>
<reference evidence="2" key="2">
    <citation type="submission" date="2020-09" db="EMBL/GenBank/DDBJ databases">
        <authorList>
            <person name="Sun Q."/>
            <person name="Zhou Y."/>
        </authorList>
    </citation>
    <scope>NUCLEOTIDE SEQUENCE</scope>
    <source>
        <strain evidence="2">CGMCC 4.3508</strain>
    </source>
</reference>
<evidence type="ECO:0000313" key="3">
    <source>
        <dbReference type="Proteomes" id="UP000638263"/>
    </source>
</evidence>
<sequence>MTDTATIDVDPQVYYDATTALTNASMAFARAVDDRWSALADCEQMAGSYDDAKTWATDYDARANEAITTSRMLWEAAWSYCSLLGEMGYNHAMADWSSVIGNTAPQPAYPPLPNWLSITCRPDLPSAGGPGNGLVAEGLSGAVDLLDEIGVVIPDGDTGKLGNAARIWSEMTADQAVANFAAELNRIADMFATVTTPEAVFIDEDLRRMATAATEVAGQLGEIGTAVNEHLVSLQELRNQLKDQLIELGKEIGKEVLIGIGLSVITAGFGAALATARGAAAVKKFAGPIRALVVAFKSAKITKGVKTTHTPATHQPTLAELAALKPTKAPTKPTTAAPKKALTEDDHIAINSYTGMGYRNLNQALRNPLTDPDAYTQQRIDALNQALGKLPDHQGPVVRHTNLPEQELAKYQPGQTVLETGFTSTTKNPNGASALFEGGSNVEFQIISKTGKDVSGLSKSPEEMEVLFRSGTPFACTQRWTDPATGRTFIRLVEQ</sequence>
<reference evidence="2" key="1">
    <citation type="journal article" date="2014" name="Int. J. Syst. Evol. Microbiol.">
        <title>Complete genome sequence of Corynebacterium casei LMG S-19264T (=DSM 44701T), isolated from a smear-ripened cheese.</title>
        <authorList>
            <consortium name="US DOE Joint Genome Institute (JGI-PGF)"/>
            <person name="Walter F."/>
            <person name="Albersmeier A."/>
            <person name="Kalinowski J."/>
            <person name="Ruckert C."/>
        </authorList>
    </citation>
    <scope>NUCLEOTIDE SEQUENCE</scope>
    <source>
        <strain evidence="2">CGMCC 4.3508</strain>
    </source>
</reference>
<accession>A0A917R9H7</accession>
<dbReference type="Gene3D" id="3.90.176.10">
    <property type="entry name" value="Toxin ADP-ribosyltransferase, Chain A, domain 1"/>
    <property type="match status" value="1"/>
</dbReference>
<proteinExistence type="predicted"/>
<dbReference type="EMBL" id="BMMH01000002">
    <property type="protein sequence ID" value="GGK97206.1"/>
    <property type="molecule type" value="Genomic_DNA"/>
</dbReference>
<evidence type="ECO:0000259" key="1">
    <source>
        <dbReference type="Pfam" id="PF03496"/>
    </source>
</evidence>
<evidence type="ECO:0000313" key="2">
    <source>
        <dbReference type="EMBL" id="GGK97206.1"/>
    </source>
</evidence>
<dbReference type="AlphaFoldDB" id="A0A917R9H7"/>
<feature type="domain" description="ADP ribosyltransferase" evidence="1">
    <location>
        <begin position="337"/>
        <end position="477"/>
    </location>
</feature>
<dbReference type="RefSeq" id="WP_062997190.1">
    <property type="nucleotide sequence ID" value="NZ_BMMH01000002.1"/>
</dbReference>
<dbReference type="PROSITE" id="PS51996">
    <property type="entry name" value="TR_MART"/>
    <property type="match status" value="1"/>
</dbReference>
<name>A0A917R9H7_9NOCA</name>
<dbReference type="Proteomes" id="UP000638263">
    <property type="component" value="Unassembled WGS sequence"/>
</dbReference>
<dbReference type="SUPFAM" id="SSF56399">
    <property type="entry name" value="ADP-ribosylation"/>
    <property type="match status" value="1"/>
</dbReference>
<keyword evidence="3" id="KW-1185">Reference proteome</keyword>
<dbReference type="InterPro" id="IPR003540">
    <property type="entry name" value="ADP-ribosyltransferase"/>
</dbReference>
<gene>
    <name evidence="2" type="ORF">GCM10011588_09540</name>
</gene>